<evidence type="ECO:0000256" key="6">
    <source>
        <dbReference type="SAM" id="Phobius"/>
    </source>
</evidence>
<keyword evidence="4 6" id="KW-0472">Membrane</keyword>
<evidence type="ECO:0000256" key="5">
    <source>
        <dbReference type="SAM" id="MobiDB-lite"/>
    </source>
</evidence>
<feature type="transmembrane region" description="Helical" evidence="6">
    <location>
        <begin position="242"/>
        <end position="265"/>
    </location>
</feature>
<organism evidence="7 8">
    <name type="scientific">Canis lupus familiaris</name>
    <name type="common">Dog</name>
    <name type="synonym">Canis familiaris</name>
    <dbReference type="NCBI Taxonomy" id="9615"/>
    <lineage>
        <taxon>Eukaryota</taxon>
        <taxon>Metazoa</taxon>
        <taxon>Chordata</taxon>
        <taxon>Craniata</taxon>
        <taxon>Vertebrata</taxon>
        <taxon>Euteleostomi</taxon>
        <taxon>Mammalia</taxon>
        <taxon>Eutheria</taxon>
        <taxon>Laurasiatheria</taxon>
        <taxon>Carnivora</taxon>
        <taxon>Caniformia</taxon>
        <taxon>Canidae</taxon>
        <taxon>Canis</taxon>
    </lineage>
</organism>
<sequence length="288" mass="30173">ATTRGSPISKIKKNTKNKEQPPGFGVRKTDSHGHARAARVGCSRRTGLGPGSRAPSRGPAGAASRPGGWQLAAPAASPRLPPPAPWGLRRPGGRSKCFPYLFSLRNPNPGAGPARPAPAPRSALRARAPRRPRPAPAPRRPRAASSPRTAMGEDRQPRGPRRQGGAAAADTAAAAAAPDDPGPKPGAGAPKERGEEAARTCCGCRFPLLLALLQLALGIAVTVVGFLMASVSPSLLVRDTPFWAGIIVCLVAYLGLFMLCVSYQVDERTCIQFAMKVSCHFSFSFIIT</sequence>
<reference evidence="7" key="1">
    <citation type="submission" date="2018-10" db="EMBL/GenBank/DDBJ databases">
        <title>De novo assembly of a Great Dane genome.</title>
        <authorList>
            <person name="Kidd J.M."/>
            <person name="Pendleton A.L."/>
            <person name="Shen F."/>
            <person name="Emery S."/>
        </authorList>
    </citation>
    <scope>NUCLEOTIDE SEQUENCE [LARGE SCALE GENOMIC DNA]</scope>
    <source>
        <strain evidence="7">Great Dane</strain>
    </source>
</reference>
<reference evidence="7" key="2">
    <citation type="submission" date="2025-08" db="UniProtKB">
        <authorList>
            <consortium name="Ensembl"/>
        </authorList>
    </citation>
    <scope>IDENTIFICATION</scope>
</reference>
<evidence type="ECO:0000313" key="7">
    <source>
        <dbReference type="Ensembl" id="ENSCAFP00040035768.1"/>
    </source>
</evidence>
<proteinExistence type="predicted"/>
<comment type="subcellular location">
    <subcellularLocation>
        <location evidence="1">Membrane</location>
        <topology evidence="1">Multi-pass membrane protein</topology>
    </subcellularLocation>
</comment>
<evidence type="ECO:0000256" key="3">
    <source>
        <dbReference type="ARBA" id="ARBA00022989"/>
    </source>
</evidence>
<dbReference type="Ensembl" id="ENSCAFT00040041022.1">
    <property type="protein sequence ID" value="ENSCAFP00040035768.1"/>
    <property type="gene ID" value="ENSCAFG00040022016.1"/>
</dbReference>
<evidence type="ECO:0000256" key="2">
    <source>
        <dbReference type="ARBA" id="ARBA00022692"/>
    </source>
</evidence>
<evidence type="ECO:0000313" key="8">
    <source>
        <dbReference type="Proteomes" id="UP000694542"/>
    </source>
</evidence>
<dbReference type="GO" id="GO:0016010">
    <property type="term" value="C:dystrophin-associated glycoprotein complex"/>
    <property type="evidence" value="ECO:0007669"/>
    <property type="project" value="InterPro"/>
</dbReference>
<feature type="compositionally biased region" description="Low complexity" evidence="5">
    <location>
        <begin position="163"/>
        <end position="179"/>
    </location>
</feature>
<dbReference type="Pfam" id="PF04103">
    <property type="entry name" value="CD20"/>
    <property type="match status" value="1"/>
</dbReference>
<feature type="compositionally biased region" description="Low complexity" evidence="5">
    <location>
        <begin position="51"/>
        <end position="78"/>
    </location>
</feature>
<dbReference type="Proteomes" id="UP000694542">
    <property type="component" value="Chromosome 27"/>
</dbReference>
<feature type="transmembrane region" description="Helical" evidence="6">
    <location>
        <begin position="208"/>
        <end position="230"/>
    </location>
</feature>
<evidence type="ECO:0000256" key="1">
    <source>
        <dbReference type="ARBA" id="ARBA00004141"/>
    </source>
</evidence>
<keyword evidence="3 6" id="KW-1133">Transmembrane helix</keyword>
<dbReference type="PANTHER" id="PTHR15260:SF1">
    <property type="entry name" value="SARCOSPAN"/>
    <property type="match status" value="1"/>
</dbReference>
<dbReference type="AlphaFoldDB" id="A0A8C0Z484"/>
<protein>
    <submittedName>
        <fullName evidence="7">Sarcospan</fullName>
    </submittedName>
</protein>
<keyword evidence="2 6" id="KW-0812">Transmembrane</keyword>
<dbReference type="InterPro" id="IPR007237">
    <property type="entry name" value="CD20-like"/>
</dbReference>
<dbReference type="InterPro" id="IPR030429">
    <property type="entry name" value="Sarcospan"/>
</dbReference>
<feature type="region of interest" description="Disordered" evidence="5">
    <location>
        <begin position="1"/>
        <end position="192"/>
    </location>
</feature>
<accession>A0A8C0Z484</accession>
<feature type="compositionally biased region" description="Low complexity" evidence="5">
    <location>
        <begin position="105"/>
        <end position="126"/>
    </location>
</feature>
<evidence type="ECO:0000256" key="4">
    <source>
        <dbReference type="ARBA" id="ARBA00023136"/>
    </source>
</evidence>
<dbReference type="PANTHER" id="PTHR15260">
    <property type="entry name" value="SARCOSPAN"/>
    <property type="match status" value="1"/>
</dbReference>
<name>A0A8C0Z484_CANLF</name>